<reference evidence="2" key="1">
    <citation type="submission" date="2021-04" db="EMBL/GenBank/DDBJ databases">
        <title>Oceanospirillales bacteria with DddD are important DMSP degraders in coastal seawater.</title>
        <authorList>
            <person name="Liu J."/>
        </authorList>
    </citation>
    <scope>NUCLEOTIDE SEQUENCE</scope>
    <source>
        <strain evidence="2">D13-4</strain>
    </source>
</reference>
<evidence type="ECO:0000256" key="1">
    <source>
        <dbReference type="SAM" id="SignalP"/>
    </source>
</evidence>
<evidence type="ECO:0000313" key="2">
    <source>
        <dbReference type="EMBL" id="UTW08435.1"/>
    </source>
</evidence>
<dbReference type="PIRSF" id="PIRSF026426">
    <property type="entry name" value="DUF1499"/>
    <property type="match status" value="1"/>
</dbReference>
<protein>
    <submittedName>
        <fullName evidence="2">DUF1499 domain-containing protein</fullName>
    </submittedName>
</protein>
<dbReference type="EMBL" id="CP073346">
    <property type="protein sequence ID" value="UTW08435.1"/>
    <property type="molecule type" value="Genomic_DNA"/>
</dbReference>
<dbReference type="RefSeq" id="WP_255839070.1">
    <property type="nucleotide sequence ID" value="NZ_CP073346.1"/>
</dbReference>
<feature type="signal peptide" evidence="1">
    <location>
        <begin position="1"/>
        <end position="42"/>
    </location>
</feature>
<gene>
    <name evidence="2" type="ORF">KDW96_03665</name>
</gene>
<keyword evidence="1" id="KW-0732">Signal</keyword>
<dbReference type="InterPro" id="IPR010865">
    <property type="entry name" value="DUF1499"/>
</dbReference>
<keyword evidence="3" id="KW-1185">Reference proteome</keyword>
<dbReference type="PROSITE" id="PS51257">
    <property type="entry name" value="PROKAR_LIPOPROTEIN"/>
    <property type="match status" value="1"/>
</dbReference>
<sequence length="161" mass="17759">MSLFSLRQSALIRARRRGFKPAAGLALSVLLAACSGSPPANLGVHDGRLAPCPDSPNCVNSQASDAQQRVEPLPLLGDAEQTRARLVAMLASEPRAQLVEQDTRYLRAEFSSRVFRFVDDVEFLIGEQAVEVRSASRLGYGDFGVNRQRIERLRQRLGQRP</sequence>
<dbReference type="Pfam" id="PF07386">
    <property type="entry name" value="DUF1499"/>
    <property type="match status" value="1"/>
</dbReference>
<evidence type="ECO:0000313" key="3">
    <source>
        <dbReference type="Proteomes" id="UP001059672"/>
    </source>
</evidence>
<proteinExistence type="predicted"/>
<accession>A0ABY5HAX0</accession>
<dbReference type="Proteomes" id="UP001059672">
    <property type="component" value="Chromosome"/>
</dbReference>
<name>A0ABY5HAX0_9PSED</name>
<dbReference type="PANTHER" id="PTHR34801">
    <property type="entry name" value="EXPRESSED PROTEIN"/>
    <property type="match status" value="1"/>
</dbReference>
<feature type="chain" id="PRO_5046329305" evidence="1">
    <location>
        <begin position="43"/>
        <end position="161"/>
    </location>
</feature>
<organism evidence="2 3">
    <name type="scientific">Pseudomonas benzenivorans</name>
    <dbReference type="NCBI Taxonomy" id="556533"/>
    <lineage>
        <taxon>Bacteria</taxon>
        <taxon>Pseudomonadati</taxon>
        <taxon>Pseudomonadota</taxon>
        <taxon>Gammaproteobacteria</taxon>
        <taxon>Pseudomonadales</taxon>
        <taxon>Pseudomonadaceae</taxon>
        <taxon>Pseudomonas</taxon>
    </lineage>
</organism>
<dbReference type="PANTHER" id="PTHR34801:SF6">
    <property type="entry name" value="SLL1620 PROTEIN"/>
    <property type="match status" value="1"/>
</dbReference>